<dbReference type="Pfam" id="PF14054">
    <property type="entry name" value="DUF4249"/>
    <property type="match status" value="1"/>
</dbReference>
<sequence>MRFIKALTHIHEPVYFLLVICAVLLAGCESLINDLDQDKLPKTEIKLAVSCYISPQSPRLEAIITESQPLFGPATYNPIIVSNAEVILADDVNQVRLLFNDSTKNYVADSGAFKVVAGKTYTLTVNDGKRSVRAKCTVPFNRVKTMELAVNKEWNGYGPDSSAWFRFSWEDVKGEENFYALRGAYTLEETVPRFYPETGEITPFRYSYRYDIYDYDRGVYNDINLDGIKFNSPRNGVFMSPKRTITYQDKNGVEKSVENDPRLRDVRIEVMCIDEHYYKFKRSLENNDDNPFVEPTLVYTNIEGGLGCFASFNAVGLTVNP</sequence>
<keyword evidence="2" id="KW-1185">Reference proteome</keyword>
<organism evidence="1 2">
    <name type="scientific">Dyadobacter psychrophilus</name>
    <dbReference type="NCBI Taxonomy" id="651661"/>
    <lineage>
        <taxon>Bacteria</taxon>
        <taxon>Pseudomonadati</taxon>
        <taxon>Bacteroidota</taxon>
        <taxon>Cytophagia</taxon>
        <taxon>Cytophagales</taxon>
        <taxon>Spirosomataceae</taxon>
        <taxon>Dyadobacter</taxon>
    </lineage>
</organism>
<gene>
    <name evidence="1" type="ORF">SAMN05660293_04753</name>
</gene>
<evidence type="ECO:0000313" key="1">
    <source>
        <dbReference type="EMBL" id="SKC14891.1"/>
    </source>
</evidence>
<dbReference type="InterPro" id="IPR025345">
    <property type="entry name" value="DUF4249"/>
</dbReference>
<dbReference type="AlphaFoldDB" id="A0A1T5H2Q9"/>
<dbReference type="PROSITE" id="PS51257">
    <property type="entry name" value="PROKAR_LIPOPROTEIN"/>
    <property type="match status" value="1"/>
</dbReference>
<dbReference type="Proteomes" id="UP000190897">
    <property type="component" value="Unassembled WGS sequence"/>
</dbReference>
<accession>A0A1T5H2Q9</accession>
<dbReference type="OrthoDB" id="1115009at2"/>
<name>A0A1T5H2Q9_9BACT</name>
<proteinExistence type="predicted"/>
<evidence type="ECO:0008006" key="3">
    <source>
        <dbReference type="Google" id="ProtNLM"/>
    </source>
</evidence>
<reference evidence="2" key="1">
    <citation type="submission" date="2017-02" db="EMBL/GenBank/DDBJ databases">
        <authorList>
            <person name="Varghese N."/>
            <person name="Submissions S."/>
        </authorList>
    </citation>
    <scope>NUCLEOTIDE SEQUENCE [LARGE SCALE GENOMIC DNA]</scope>
    <source>
        <strain evidence="2">DSM 22270</strain>
    </source>
</reference>
<dbReference type="RefSeq" id="WP_082217218.1">
    <property type="nucleotide sequence ID" value="NZ_FUZA01000008.1"/>
</dbReference>
<dbReference type="EMBL" id="FUZA01000008">
    <property type="protein sequence ID" value="SKC14891.1"/>
    <property type="molecule type" value="Genomic_DNA"/>
</dbReference>
<protein>
    <recommendedName>
        <fullName evidence="3">DUF4249 domain-containing protein</fullName>
    </recommendedName>
</protein>
<evidence type="ECO:0000313" key="2">
    <source>
        <dbReference type="Proteomes" id="UP000190897"/>
    </source>
</evidence>
<dbReference type="STRING" id="651661.SAMN05660293_04753"/>